<protein>
    <recommendedName>
        <fullName evidence="4">Transmembrane protein</fullName>
    </recommendedName>
</protein>
<keyword evidence="1" id="KW-0812">Transmembrane</keyword>
<organism evidence="2 3">
    <name type="scientific">Cryphonectria parasitica (strain ATCC 38755 / EP155)</name>
    <dbReference type="NCBI Taxonomy" id="660469"/>
    <lineage>
        <taxon>Eukaryota</taxon>
        <taxon>Fungi</taxon>
        <taxon>Dikarya</taxon>
        <taxon>Ascomycota</taxon>
        <taxon>Pezizomycotina</taxon>
        <taxon>Sordariomycetes</taxon>
        <taxon>Sordariomycetidae</taxon>
        <taxon>Diaporthales</taxon>
        <taxon>Cryphonectriaceae</taxon>
        <taxon>Cryphonectria-Endothia species complex</taxon>
        <taxon>Cryphonectria</taxon>
    </lineage>
</organism>
<gene>
    <name evidence="2" type="ORF">M406DRAFT_21639</name>
</gene>
<evidence type="ECO:0000313" key="3">
    <source>
        <dbReference type="Proteomes" id="UP000803844"/>
    </source>
</evidence>
<feature type="transmembrane region" description="Helical" evidence="1">
    <location>
        <begin position="592"/>
        <end position="612"/>
    </location>
</feature>
<dbReference type="RefSeq" id="XP_040771705.1">
    <property type="nucleotide sequence ID" value="XM_040915486.1"/>
</dbReference>
<evidence type="ECO:0008006" key="4">
    <source>
        <dbReference type="Google" id="ProtNLM"/>
    </source>
</evidence>
<keyword evidence="3" id="KW-1185">Reference proteome</keyword>
<sequence>RTSWRSLWLLGMSIYSTLLSGVWLVTAIVEPRWGRIVSTNGPISLSSANVLTAIIAKTIEISFVTVAVAFVGQVLTRRAIATHQGMTMAEVTMRTWIMQPGTVLASFRALRYVGRTLLGITCILATLVALFYTTASDTMVRPKLQFSRWQHKTLKSTILASYANPTYVQDDCATPISTMFDVNAGSSCRAVQYSGDSFSDFVTFFTTWRDTRNSSLEIKHRPQVQSVLYDNVTMVGTWIETQYSDVQQNYQTHQRVINNVSLAMPHPGVYKAATNRTLNGILQPSDLDGVGSYNISASVISPAVNVLCVNMNQTELAPLVYTTWPNAIVNKPTTGDGLVGWSGWELDVPAFNNSAADDDDASNWLNATVVDDVFRWGAQYQRRPPVFQRYPIAFNTMVNSLSPDYANATDAIYVLSKGNTTADYTLCGLQSWQAIQCSTRFNVSGLASMAMSVDCAQDQKDTGSSSSSYTLTLDQDWKTMAALWALSISLNGGIESNNASNARILSELALHQPTLNATLPSLAEALAAMVANTLVTGAINTPFDPYWDYDDDDDDDDAAGTKILAAPAEVSFHARVRSQEYASWHTEPWQGVFYPVLAFCFLLNLLCLAYLCRVGIVRDFLEPTSLFALATSRPPAPAMDQRSVRLDHKANLGVPYRLSYREDGDHFYFEEA</sequence>
<name>A0A9P4XTR0_CRYP1</name>
<feature type="transmembrane region" description="Helical" evidence="1">
    <location>
        <begin position="116"/>
        <end position="135"/>
    </location>
</feature>
<feature type="transmembrane region" description="Helical" evidence="1">
    <location>
        <begin position="49"/>
        <end position="71"/>
    </location>
</feature>
<proteinExistence type="predicted"/>
<feature type="transmembrane region" description="Helical" evidence="1">
    <location>
        <begin position="7"/>
        <end position="29"/>
    </location>
</feature>
<dbReference type="Proteomes" id="UP000803844">
    <property type="component" value="Unassembled WGS sequence"/>
</dbReference>
<comment type="caution">
    <text evidence="2">The sequence shown here is derived from an EMBL/GenBank/DDBJ whole genome shotgun (WGS) entry which is preliminary data.</text>
</comment>
<evidence type="ECO:0000256" key="1">
    <source>
        <dbReference type="SAM" id="Phobius"/>
    </source>
</evidence>
<dbReference type="AlphaFoldDB" id="A0A9P4XTR0"/>
<dbReference type="EMBL" id="MU032352">
    <property type="protein sequence ID" value="KAF3760726.1"/>
    <property type="molecule type" value="Genomic_DNA"/>
</dbReference>
<keyword evidence="1" id="KW-0472">Membrane</keyword>
<feature type="non-terminal residue" evidence="2">
    <location>
        <position position="1"/>
    </location>
</feature>
<evidence type="ECO:0000313" key="2">
    <source>
        <dbReference type="EMBL" id="KAF3760726.1"/>
    </source>
</evidence>
<dbReference type="OrthoDB" id="4721035at2759"/>
<reference evidence="2" key="1">
    <citation type="journal article" date="2020" name="Phytopathology">
        <title>Genome sequence of the chestnut blight fungus Cryphonectria parasitica EP155: A fundamental resource for an archetypical invasive plant pathogen.</title>
        <authorList>
            <person name="Crouch J.A."/>
            <person name="Dawe A."/>
            <person name="Aerts A."/>
            <person name="Barry K."/>
            <person name="Churchill A.C.L."/>
            <person name="Grimwood J."/>
            <person name="Hillman B."/>
            <person name="Milgroom M.G."/>
            <person name="Pangilinan J."/>
            <person name="Smith M."/>
            <person name="Salamov A."/>
            <person name="Schmutz J."/>
            <person name="Yadav J."/>
            <person name="Grigoriev I.V."/>
            <person name="Nuss D."/>
        </authorList>
    </citation>
    <scope>NUCLEOTIDE SEQUENCE</scope>
    <source>
        <strain evidence="2">EP155</strain>
    </source>
</reference>
<accession>A0A9P4XTR0</accession>
<dbReference type="GeneID" id="63832615"/>
<feature type="non-terminal residue" evidence="2">
    <location>
        <position position="672"/>
    </location>
</feature>
<keyword evidence="1" id="KW-1133">Transmembrane helix</keyword>